<keyword evidence="3" id="KW-1185">Reference proteome</keyword>
<name>A0A841KPU9_9FIRM</name>
<dbReference type="InterPro" id="IPR022385">
    <property type="entry name" value="Rhs_assc_core"/>
</dbReference>
<feature type="region of interest" description="Disordered" evidence="1">
    <location>
        <begin position="225"/>
        <end position="358"/>
    </location>
</feature>
<feature type="compositionally biased region" description="Basic and acidic residues" evidence="1">
    <location>
        <begin position="295"/>
        <end position="304"/>
    </location>
</feature>
<feature type="compositionally biased region" description="Basic and acidic residues" evidence="1">
    <location>
        <begin position="331"/>
        <end position="341"/>
    </location>
</feature>
<dbReference type="Gene3D" id="2.180.10.10">
    <property type="entry name" value="RHS repeat-associated core"/>
    <property type="match status" value="1"/>
</dbReference>
<reference evidence="2 3" key="1">
    <citation type="submission" date="2020-08" db="EMBL/GenBank/DDBJ databases">
        <title>Genomic Encyclopedia of Type Strains, Phase IV (KMG-IV): sequencing the most valuable type-strain genomes for metagenomic binning, comparative biology and taxonomic classification.</title>
        <authorList>
            <person name="Goeker M."/>
        </authorList>
    </citation>
    <scope>NUCLEOTIDE SEQUENCE [LARGE SCALE GENOMIC DNA]</scope>
    <source>
        <strain evidence="2 3">DSM 103526</strain>
    </source>
</reference>
<feature type="compositionally biased region" description="Basic and acidic residues" evidence="1">
    <location>
        <begin position="226"/>
        <end position="243"/>
    </location>
</feature>
<dbReference type="InterPro" id="IPR031325">
    <property type="entry name" value="RHS_repeat"/>
</dbReference>
<dbReference type="RefSeq" id="WP_184307238.1">
    <property type="nucleotide sequence ID" value="NZ_JACHEN010000001.1"/>
</dbReference>
<accession>A0A841KPU9</accession>
<dbReference type="CDD" id="cd16387">
    <property type="entry name" value="ParB_N_Srx"/>
    <property type="match status" value="1"/>
</dbReference>
<gene>
    <name evidence="2" type="ORF">HNQ80_000189</name>
</gene>
<feature type="compositionally biased region" description="Polar residues" evidence="1">
    <location>
        <begin position="305"/>
        <end position="326"/>
    </location>
</feature>
<sequence length="568" mass="63126">MSKAIHEIKAVNQNQLEGIFFSTAGDGKTTEITLYQYDEYNQMMKTVTGNKTITYGYNMEGLRDKKSIASVNAETGGIAEEKSNYIYDGTKVILETDGSGKVLAENVYGLNLITRTANNERAYYLYNAHGDVTALTDQTGKVLGTYQYDAFGNIKEKTYSKPNPYTYAGYRYDEEMDLYYLNARYYDPKIARFLTEDTYRGRLSDPLSLNLYTYCHNEPIMYIDPSGHKETIGITKDDREKSKSTSTKSTSSKSSTSQSSKTSTSTKTTTKTTTTTTTKPTTTSKPNVDLTIADVQREKQESRQQSKPASTQTSKPATTSSQSKATNIVEPSKKEKEDRSSRTSSSSTKTSGSSNPDALVTKYGFTATAYDWYVTENDGAIMTGFTDGAAYAPKRPQDYNFPFEKNYDQYYAAYDVGVVSKQYLMVTVATAEAVAGPKSTATSSNPSKPVADYGQTYKQAYGTTGKGRDIVGSTFNDIKPTQDIVNPEKVLEYANKLKTGQYIEPIEVVEIPGKGRYIVEGHHRYAASQQTGIPVEIKVRQGNGPTGLPDWSEVRWKNYINEDQFWGD</sequence>
<dbReference type="NCBIfam" id="TIGR01643">
    <property type="entry name" value="YD_repeat_2x"/>
    <property type="match status" value="1"/>
</dbReference>
<evidence type="ECO:0000313" key="3">
    <source>
        <dbReference type="Proteomes" id="UP000579281"/>
    </source>
</evidence>
<dbReference type="NCBIfam" id="TIGR03696">
    <property type="entry name" value="Rhs_assc_core"/>
    <property type="match status" value="1"/>
</dbReference>
<comment type="caution">
    <text evidence="2">The sequence shown here is derived from an EMBL/GenBank/DDBJ whole genome shotgun (WGS) entry which is preliminary data.</text>
</comment>
<evidence type="ECO:0000313" key="2">
    <source>
        <dbReference type="EMBL" id="MBB6214120.1"/>
    </source>
</evidence>
<dbReference type="Pfam" id="PF05593">
    <property type="entry name" value="RHS_repeat"/>
    <property type="match status" value="1"/>
</dbReference>
<dbReference type="AlphaFoldDB" id="A0A841KPU9"/>
<dbReference type="Proteomes" id="UP000579281">
    <property type="component" value="Unassembled WGS sequence"/>
</dbReference>
<dbReference type="PANTHER" id="PTHR32305">
    <property type="match status" value="1"/>
</dbReference>
<dbReference type="InterPro" id="IPR006530">
    <property type="entry name" value="YD"/>
</dbReference>
<protein>
    <submittedName>
        <fullName evidence="2">RHS repeat-associated protein</fullName>
    </submittedName>
</protein>
<dbReference type="PANTHER" id="PTHR32305:SF17">
    <property type="entry name" value="TRNA NUCLEASE WAPA"/>
    <property type="match status" value="1"/>
</dbReference>
<dbReference type="InterPro" id="IPR036086">
    <property type="entry name" value="ParB/Sulfiredoxin_sf"/>
</dbReference>
<dbReference type="SUPFAM" id="SSF110849">
    <property type="entry name" value="ParB/Sulfiredoxin"/>
    <property type="match status" value="1"/>
</dbReference>
<feature type="compositionally biased region" description="Low complexity" evidence="1">
    <location>
        <begin position="244"/>
        <end position="285"/>
    </location>
</feature>
<organism evidence="2 3">
    <name type="scientific">Anaerosolibacter carboniphilus</name>
    <dbReference type="NCBI Taxonomy" id="1417629"/>
    <lineage>
        <taxon>Bacteria</taxon>
        <taxon>Bacillati</taxon>
        <taxon>Bacillota</taxon>
        <taxon>Clostridia</taxon>
        <taxon>Peptostreptococcales</taxon>
        <taxon>Thermotaleaceae</taxon>
        <taxon>Anaerosolibacter</taxon>
    </lineage>
</organism>
<evidence type="ECO:0000256" key="1">
    <source>
        <dbReference type="SAM" id="MobiDB-lite"/>
    </source>
</evidence>
<proteinExistence type="predicted"/>
<feature type="compositionally biased region" description="Low complexity" evidence="1">
    <location>
        <begin position="342"/>
        <end position="354"/>
    </location>
</feature>
<dbReference type="EMBL" id="JACHEN010000001">
    <property type="protein sequence ID" value="MBB6214120.1"/>
    <property type="molecule type" value="Genomic_DNA"/>
</dbReference>
<dbReference type="InterPro" id="IPR050708">
    <property type="entry name" value="T6SS_VgrG/RHS"/>
</dbReference>
<dbReference type="Gene3D" id="3.90.1530.10">
    <property type="entry name" value="Conserved hypothetical protein from pyrococcus furiosus pfu- 392566-001, ParB domain"/>
    <property type="match status" value="1"/>
</dbReference>